<dbReference type="Proteomes" id="UP001162483">
    <property type="component" value="Unassembled WGS sequence"/>
</dbReference>
<comment type="caution">
    <text evidence="1">The sequence shown here is derived from an EMBL/GenBank/DDBJ whole genome shotgun (WGS) entry which is preliminary data.</text>
</comment>
<proteinExistence type="predicted"/>
<feature type="non-terminal residue" evidence="1">
    <location>
        <position position="1"/>
    </location>
</feature>
<keyword evidence="2" id="KW-1185">Reference proteome</keyword>
<feature type="non-terminal residue" evidence="1">
    <location>
        <position position="71"/>
    </location>
</feature>
<accession>A0ABN9DS12</accession>
<gene>
    <name evidence="1" type="ORF">SPARVUS_LOCUS8194833</name>
</gene>
<organism evidence="1 2">
    <name type="scientific">Staurois parvus</name>
    <dbReference type="NCBI Taxonomy" id="386267"/>
    <lineage>
        <taxon>Eukaryota</taxon>
        <taxon>Metazoa</taxon>
        <taxon>Chordata</taxon>
        <taxon>Craniata</taxon>
        <taxon>Vertebrata</taxon>
        <taxon>Euteleostomi</taxon>
        <taxon>Amphibia</taxon>
        <taxon>Batrachia</taxon>
        <taxon>Anura</taxon>
        <taxon>Neobatrachia</taxon>
        <taxon>Ranoidea</taxon>
        <taxon>Ranidae</taxon>
        <taxon>Staurois</taxon>
    </lineage>
</organism>
<protein>
    <submittedName>
        <fullName evidence="1">Uncharacterized protein</fullName>
    </submittedName>
</protein>
<sequence length="71" mass="7551">PGLSDSAAPTYLHLACILTAAKLTCCCTHGPAPGLHPGHYHTCLLPHPRSCTCTRPASWSLHTCLLPHPRS</sequence>
<evidence type="ECO:0000313" key="1">
    <source>
        <dbReference type="EMBL" id="CAI9575420.1"/>
    </source>
</evidence>
<reference evidence="1" key="1">
    <citation type="submission" date="2023-05" db="EMBL/GenBank/DDBJ databases">
        <authorList>
            <person name="Stuckert A."/>
        </authorList>
    </citation>
    <scope>NUCLEOTIDE SEQUENCE</scope>
</reference>
<dbReference type="EMBL" id="CATNWA010014743">
    <property type="protein sequence ID" value="CAI9575420.1"/>
    <property type="molecule type" value="Genomic_DNA"/>
</dbReference>
<evidence type="ECO:0000313" key="2">
    <source>
        <dbReference type="Proteomes" id="UP001162483"/>
    </source>
</evidence>
<name>A0ABN9DS12_9NEOB</name>